<name>X0YRX0_9ZZZZ</name>
<proteinExistence type="predicted"/>
<feature type="non-terminal residue" evidence="1">
    <location>
        <position position="1"/>
    </location>
</feature>
<sequence length="143" mass="15307">AASVLSSVEGGYDVVYGWDAGAGSYLSFFGAGGNLGRLDETTGFWIRMNDEATLSVVGEAPGPVQIPLVKGWNLIGYPWRTPLPPQEALASIDSSYDIVYAWDPSSRSWLFYAPGLGHGTLKEMGPGQGYWVYASHDSVLTIG</sequence>
<dbReference type="EMBL" id="BARS01053200">
    <property type="protein sequence ID" value="GAG49557.1"/>
    <property type="molecule type" value="Genomic_DNA"/>
</dbReference>
<reference evidence="1" key="1">
    <citation type="journal article" date="2014" name="Front. Microbiol.">
        <title>High frequency of phylogenetically diverse reductive dehalogenase-homologous genes in deep subseafloor sedimentary metagenomes.</title>
        <authorList>
            <person name="Kawai M."/>
            <person name="Futagami T."/>
            <person name="Toyoda A."/>
            <person name="Takaki Y."/>
            <person name="Nishi S."/>
            <person name="Hori S."/>
            <person name="Arai W."/>
            <person name="Tsubouchi T."/>
            <person name="Morono Y."/>
            <person name="Uchiyama I."/>
            <person name="Ito T."/>
            <person name="Fujiyama A."/>
            <person name="Inagaki F."/>
            <person name="Takami H."/>
        </authorList>
    </citation>
    <scope>NUCLEOTIDE SEQUENCE</scope>
    <source>
        <strain evidence="1">Expedition CK06-06</strain>
    </source>
</reference>
<organism evidence="1">
    <name type="scientific">marine sediment metagenome</name>
    <dbReference type="NCBI Taxonomy" id="412755"/>
    <lineage>
        <taxon>unclassified sequences</taxon>
        <taxon>metagenomes</taxon>
        <taxon>ecological metagenomes</taxon>
    </lineage>
</organism>
<accession>X0YRX0</accession>
<protein>
    <submittedName>
        <fullName evidence="1">Uncharacterized protein</fullName>
    </submittedName>
</protein>
<comment type="caution">
    <text evidence="1">The sequence shown here is derived from an EMBL/GenBank/DDBJ whole genome shotgun (WGS) entry which is preliminary data.</text>
</comment>
<dbReference type="AlphaFoldDB" id="X0YRX0"/>
<evidence type="ECO:0000313" key="1">
    <source>
        <dbReference type="EMBL" id="GAG49557.1"/>
    </source>
</evidence>
<gene>
    <name evidence="1" type="ORF">S01H1_78977</name>
</gene>